<keyword evidence="2" id="KW-0812">Transmembrane</keyword>
<feature type="domain" description="Cell envelope-related transcriptional attenuator" evidence="3">
    <location>
        <begin position="186"/>
        <end position="362"/>
    </location>
</feature>
<reference evidence="4 5" key="1">
    <citation type="submission" date="2016-09" db="EMBL/GenBank/DDBJ databases">
        <title>Complete genome sequence of microbes from the polar regions.</title>
        <authorList>
            <person name="Liao L."/>
            <person name="Chen B."/>
        </authorList>
    </citation>
    <scope>NUCLEOTIDE SEQUENCE [LARGE SCALE GENOMIC DNA]</scope>
    <source>
        <strain evidence="4 5">ZS314</strain>
    </source>
</reference>
<comment type="similarity">
    <text evidence="1">Belongs to the LytR/CpsA/Psr (LCP) family.</text>
</comment>
<accession>A0A7L5AL79</accession>
<feature type="transmembrane region" description="Helical" evidence="2">
    <location>
        <begin position="121"/>
        <end position="142"/>
    </location>
</feature>
<keyword evidence="5" id="KW-1185">Reference proteome</keyword>
<organism evidence="4 5">
    <name type="scientific">Marisediminicola antarctica</name>
    <dbReference type="NCBI Taxonomy" id="674079"/>
    <lineage>
        <taxon>Bacteria</taxon>
        <taxon>Bacillati</taxon>
        <taxon>Actinomycetota</taxon>
        <taxon>Actinomycetes</taxon>
        <taxon>Micrococcales</taxon>
        <taxon>Microbacteriaceae</taxon>
        <taxon>Marisediminicola</taxon>
    </lineage>
</organism>
<feature type="transmembrane region" description="Helical" evidence="2">
    <location>
        <begin position="54"/>
        <end position="76"/>
    </location>
</feature>
<proteinExistence type="inferred from homology"/>
<keyword evidence="2" id="KW-1133">Transmembrane helix</keyword>
<gene>
    <name evidence="4" type="ORF">BHD05_15550</name>
</gene>
<sequence length="445" mass="48209">MSAVSPMRHPELNSPGMMTQRGWWLVGLNILIPGSAQLLAGSRRLGRIGVSMTFVLWIVVALAAIMFFVWPTAIYWVASNVIALTIVQGVLVAYVALWIVLSLDTLRIVRLVRARAKVRPFIAALAVLALVLTAGTASYAAMVAGVARATLTELFADGSYQDPVDGRYNILLLGGDAGPDRTGLRPDSISVASIDVETGAATMIGIPRNFERATFSEGSPLWEPFPNGYDCGDECLISYLYTYGEENPELYPDALAEGSTPGIEATRDAVSGVTGLELQYFVLIDMQGFAQLVDALGGVEIDVPVRTPIGSITNTEPDYWVEAGKQHFTGEQALWYGRSRFDALDYDRMERQRQVQEAIITQFEPANVIGKFQGVAKAGAQVVKTDIPSVMLPRFVDLARKTKAHPITKLELVPGVVETVYPDYAVIHELVATTLAASVEAVAAE</sequence>
<protein>
    <submittedName>
        <fullName evidence="4">Transcriptional regulator</fullName>
    </submittedName>
</protein>
<feature type="transmembrane region" description="Helical" evidence="2">
    <location>
        <begin position="22"/>
        <end position="42"/>
    </location>
</feature>
<evidence type="ECO:0000313" key="5">
    <source>
        <dbReference type="Proteomes" id="UP000464507"/>
    </source>
</evidence>
<evidence type="ECO:0000313" key="4">
    <source>
        <dbReference type="EMBL" id="QHO70852.1"/>
    </source>
</evidence>
<name>A0A7L5AL79_9MICO</name>
<dbReference type="PANTHER" id="PTHR33392:SF6">
    <property type="entry name" value="POLYISOPRENYL-TEICHOIC ACID--PEPTIDOGLYCAN TEICHOIC ACID TRANSFERASE TAGU"/>
    <property type="match status" value="1"/>
</dbReference>
<dbReference type="KEGG" id="mant:BHD05_15550"/>
<dbReference type="InterPro" id="IPR050922">
    <property type="entry name" value="LytR/CpsA/Psr_CW_biosynth"/>
</dbReference>
<dbReference type="InterPro" id="IPR004474">
    <property type="entry name" value="LytR_CpsA_psr"/>
</dbReference>
<dbReference type="NCBIfam" id="TIGR00350">
    <property type="entry name" value="lytR_cpsA_psr"/>
    <property type="match status" value="1"/>
</dbReference>
<dbReference type="Gene3D" id="3.40.630.190">
    <property type="entry name" value="LCP protein"/>
    <property type="match status" value="1"/>
</dbReference>
<evidence type="ECO:0000259" key="3">
    <source>
        <dbReference type="Pfam" id="PF03816"/>
    </source>
</evidence>
<dbReference type="Proteomes" id="UP000464507">
    <property type="component" value="Chromosome"/>
</dbReference>
<feature type="transmembrane region" description="Helical" evidence="2">
    <location>
        <begin position="82"/>
        <end position="101"/>
    </location>
</feature>
<dbReference type="PANTHER" id="PTHR33392">
    <property type="entry name" value="POLYISOPRENYL-TEICHOIC ACID--PEPTIDOGLYCAN TEICHOIC ACID TRANSFERASE TAGU"/>
    <property type="match status" value="1"/>
</dbReference>
<dbReference type="Pfam" id="PF03816">
    <property type="entry name" value="LytR_cpsA_psr"/>
    <property type="match status" value="1"/>
</dbReference>
<dbReference type="AlphaFoldDB" id="A0A7L5AL79"/>
<keyword evidence="2" id="KW-0472">Membrane</keyword>
<evidence type="ECO:0000256" key="1">
    <source>
        <dbReference type="ARBA" id="ARBA00006068"/>
    </source>
</evidence>
<dbReference type="EMBL" id="CP017146">
    <property type="protein sequence ID" value="QHO70852.1"/>
    <property type="molecule type" value="Genomic_DNA"/>
</dbReference>
<dbReference type="OrthoDB" id="3573673at2"/>
<evidence type="ECO:0000256" key="2">
    <source>
        <dbReference type="SAM" id="Phobius"/>
    </source>
</evidence>